<dbReference type="GO" id="GO:0016740">
    <property type="term" value="F:transferase activity"/>
    <property type="evidence" value="ECO:0007669"/>
    <property type="project" value="UniProtKB-KW"/>
</dbReference>
<dbReference type="InterPro" id="IPR050898">
    <property type="entry name" value="Plant_acyltransferase"/>
</dbReference>
<dbReference type="EMBL" id="ASHM01031544">
    <property type="protein sequence ID" value="PNX76958.1"/>
    <property type="molecule type" value="Genomic_DNA"/>
</dbReference>
<organism evidence="3 4">
    <name type="scientific">Trifolium pratense</name>
    <name type="common">Red clover</name>
    <dbReference type="NCBI Taxonomy" id="57577"/>
    <lineage>
        <taxon>Eukaryota</taxon>
        <taxon>Viridiplantae</taxon>
        <taxon>Streptophyta</taxon>
        <taxon>Embryophyta</taxon>
        <taxon>Tracheophyta</taxon>
        <taxon>Spermatophyta</taxon>
        <taxon>Magnoliopsida</taxon>
        <taxon>eudicotyledons</taxon>
        <taxon>Gunneridae</taxon>
        <taxon>Pentapetalae</taxon>
        <taxon>rosids</taxon>
        <taxon>fabids</taxon>
        <taxon>Fabales</taxon>
        <taxon>Fabaceae</taxon>
        <taxon>Papilionoideae</taxon>
        <taxon>50 kb inversion clade</taxon>
        <taxon>NPAAA clade</taxon>
        <taxon>Hologalegina</taxon>
        <taxon>IRL clade</taxon>
        <taxon>Trifolieae</taxon>
        <taxon>Trifolium</taxon>
    </lineage>
</organism>
<dbReference type="PANTHER" id="PTHR31147">
    <property type="entry name" value="ACYL TRANSFERASE 4"/>
    <property type="match status" value="1"/>
</dbReference>
<name>A0A2K3LEJ3_TRIPR</name>
<evidence type="ECO:0000256" key="2">
    <source>
        <dbReference type="ARBA" id="ARBA00022679"/>
    </source>
</evidence>
<dbReference type="Proteomes" id="UP000236291">
    <property type="component" value="Unassembled WGS sequence"/>
</dbReference>
<reference evidence="3 4" key="1">
    <citation type="journal article" date="2014" name="Am. J. Bot.">
        <title>Genome assembly and annotation for red clover (Trifolium pratense; Fabaceae).</title>
        <authorList>
            <person name="Istvanek J."/>
            <person name="Jaros M."/>
            <person name="Krenek A."/>
            <person name="Repkova J."/>
        </authorList>
    </citation>
    <scope>NUCLEOTIDE SEQUENCE [LARGE SCALE GENOMIC DNA]</scope>
    <source>
        <strain evidence="4">cv. Tatra</strain>
        <tissue evidence="3">Young leaves</tissue>
    </source>
</reference>
<proteinExistence type="inferred from homology"/>
<keyword evidence="2 3" id="KW-0808">Transferase</keyword>
<dbReference type="InterPro" id="IPR023213">
    <property type="entry name" value="CAT-like_dom_sf"/>
</dbReference>
<feature type="non-terminal residue" evidence="3">
    <location>
        <position position="1"/>
    </location>
</feature>
<reference evidence="3 4" key="2">
    <citation type="journal article" date="2017" name="Front. Plant Sci.">
        <title>Gene Classification and Mining of Molecular Markers Useful in Red Clover (Trifolium pratense) Breeding.</title>
        <authorList>
            <person name="Istvanek J."/>
            <person name="Dluhosova J."/>
            <person name="Dluhos P."/>
            <person name="Patkova L."/>
            <person name="Nedelnik J."/>
            <person name="Repkova J."/>
        </authorList>
    </citation>
    <scope>NUCLEOTIDE SEQUENCE [LARGE SCALE GENOMIC DNA]</scope>
    <source>
        <strain evidence="4">cv. Tatra</strain>
        <tissue evidence="3">Young leaves</tissue>
    </source>
</reference>
<gene>
    <name evidence="3" type="ORF">L195_g032917</name>
</gene>
<dbReference type="Pfam" id="PF02458">
    <property type="entry name" value="Transferase"/>
    <property type="match status" value="1"/>
</dbReference>
<sequence>VTRLKCGGFIFALRFNHTMVDGVGTVHFMLAVTAIAQGAKQPPIQPSWHRERLRARDQPCVTFNHREYEQLTDIQTDAVLTATEFSERTFFFGPTEISAIRSLLPRDLDSKSTAFEVLTSYIWRCRTKVLQPNPNEEVRMMCIVDARDKFDPPIPFGYYGNCFAFPAAITTAGELCEKPLEFAVDLIKKVRDEVSEEYMHSVADLMVTKGKPLFTIVRSCLVLDTTYAGLRDLNFGWGKAVYGGIAKPGAGTFPSVHFHVPGQNAKGEEGILVLISLPTKLMLAFAKELDDLIA</sequence>
<dbReference type="AlphaFoldDB" id="A0A2K3LEJ3"/>
<evidence type="ECO:0000256" key="1">
    <source>
        <dbReference type="ARBA" id="ARBA00009861"/>
    </source>
</evidence>
<dbReference type="PANTHER" id="PTHR31147:SF66">
    <property type="entry name" value="OS05G0315700 PROTEIN"/>
    <property type="match status" value="1"/>
</dbReference>
<comment type="similarity">
    <text evidence="1">Belongs to the plant acyltransferase family.</text>
</comment>
<evidence type="ECO:0000313" key="3">
    <source>
        <dbReference type="EMBL" id="PNX76958.1"/>
    </source>
</evidence>
<comment type="caution">
    <text evidence="3">The sequence shown here is derived from an EMBL/GenBank/DDBJ whole genome shotgun (WGS) entry which is preliminary data.</text>
</comment>
<dbReference type="Gene3D" id="3.30.559.10">
    <property type="entry name" value="Chloramphenicol acetyltransferase-like domain"/>
    <property type="match status" value="2"/>
</dbReference>
<dbReference type="STRING" id="57577.A0A2K3LEJ3"/>
<evidence type="ECO:0000313" key="4">
    <source>
        <dbReference type="Proteomes" id="UP000236291"/>
    </source>
</evidence>
<protein>
    <submittedName>
        <fullName evidence="3">Benzyl alcohol O-benzoyltransferase-like protein</fullName>
    </submittedName>
</protein>
<accession>A0A2K3LEJ3</accession>